<accession>A0AAW1KAJ6</accession>
<dbReference type="GO" id="GO:1900150">
    <property type="term" value="P:regulation of defense response to fungus"/>
    <property type="evidence" value="ECO:0007669"/>
    <property type="project" value="InterPro"/>
</dbReference>
<feature type="region of interest" description="Disordered" evidence="2">
    <location>
        <begin position="109"/>
        <end position="130"/>
    </location>
</feature>
<dbReference type="Pfam" id="PF11331">
    <property type="entry name" value="Zn_ribbon_12"/>
    <property type="match status" value="1"/>
</dbReference>
<dbReference type="PANTHER" id="PTHR31105">
    <property type="entry name" value="EXTRA-LARGE G-PROTEIN-LIKE"/>
    <property type="match status" value="1"/>
</dbReference>
<dbReference type="Pfam" id="PF22910">
    <property type="entry name" value="EDR4-like_1st"/>
    <property type="match status" value="1"/>
</dbReference>
<feature type="domain" description="Enhanced disease resistance 4-like N-terminal" evidence="4">
    <location>
        <begin position="3"/>
        <end position="36"/>
    </location>
</feature>
<dbReference type="AlphaFoldDB" id="A0AAW1KAJ6"/>
<proteinExistence type="predicted"/>
<evidence type="ECO:0000259" key="4">
    <source>
        <dbReference type="Pfam" id="PF22910"/>
    </source>
</evidence>
<feature type="region of interest" description="Disordered" evidence="2">
    <location>
        <begin position="148"/>
        <end position="292"/>
    </location>
</feature>
<evidence type="ECO:0000256" key="1">
    <source>
        <dbReference type="SAM" id="Coils"/>
    </source>
</evidence>
<dbReference type="InterPro" id="IPR040244">
    <property type="entry name" value="EDR4-like"/>
</dbReference>
<keyword evidence="1" id="KW-0175">Coiled coil</keyword>
<gene>
    <name evidence="5" type="ORF">RND81_06G248300</name>
</gene>
<feature type="coiled-coil region" evidence="1">
    <location>
        <begin position="335"/>
        <end position="362"/>
    </location>
</feature>
<comment type="caution">
    <text evidence="5">The sequence shown here is derived from an EMBL/GenBank/DDBJ whole genome shotgun (WGS) entry which is preliminary data.</text>
</comment>
<feature type="region of interest" description="Disordered" evidence="2">
    <location>
        <begin position="391"/>
        <end position="413"/>
    </location>
</feature>
<reference evidence="5" key="1">
    <citation type="submission" date="2024-03" db="EMBL/GenBank/DDBJ databases">
        <title>WGS assembly of Saponaria officinalis var. Norfolk2.</title>
        <authorList>
            <person name="Jenkins J."/>
            <person name="Shu S."/>
            <person name="Grimwood J."/>
            <person name="Barry K."/>
            <person name="Goodstein D."/>
            <person name="Schmutz J."/>
            <person name="Leebens-Mack J."/>
            <person name="Osbourn A."/>
        </authorList>
    </citation>
    <scope>NUCLEOTIDE SEQUENCE [LARGE SCALE GENOMIC DNA]</scope>
    <source>
        <strain evidence="5">JIC</strain>
    </source>
</reference>
<dbReference type="InterPro" id="IPR055126">
    <property type="entry name" value="EDR4-like_N"/>
</dbReference>
<name>A0AAW1KAJ6_SAPOF</name>
<protein>
    <recommendedName>
        <fullName evidence="7">Zinc-ribbon domain-containing protein</fullName>
    </recommendedName>
</protein>
<keyword evidence="6" id="KW-1185">Reference proteome</keyword>
<evidence type="ECO:0000259" key="3">
    <source>
        <dbReference type="Pfam" id="PF11331"/>
    </source>
</evidence>
<feature type="region of interest" description="Disordered" evidence="2">
    <location>
        <begin position="304"/>
        <end position="333"/>
    </location>
</feature>
<evidence type="ECO:0000313" key="5">
    <source>
        <dbReference type="EMBL" id="KAK9716656.1"/>
    </source>
</evidence>
<evidence type="ECO:0008006" key="7">
    <source>
        <dbReference type="Google" id="ProtNLM"/>
    </source>
</evidence>
<dbReference type="PANTHER" id="PTHR31105:SF42">
    <property type="entry name" value="OS02G0258300 PROTEIN"/>
    <property type="match status" value="1"/>
</dbReference>
<evidence type="ECO:0000313" key="6">
    <source>
        <dbReference type="Proteomes" id="UP001443914"/>
    </source>
</evidence>
<feature type="compositionally biased region" description="Basic and acidic residues" evidence="2">
    <location>
        <begin position="227"/>
        <end position="256"/>
    </location>
</feature>
<feature type="region of interest" description="Disordered" evidence="2">
    <location>
        <begin position="709"/>
        <end position="749"/>
    </location>
</feature>
<evidence type="ECO:0000256" key="2">
    <source>
        <dbReference type="SAM" id="MobiDB-lite"/>
    </source>
</evidence>
<feature type="region of interest" description="Disordered" evidence="2">
    <location>
        <begin position="60"/>
        <end position="90"/>
    </location>
</feature>
<sequence>MSEVRLVRCPKCDKVLPEPSGFPVYKCGGCGAFLRAKKTSLVGDLLVEGSVEEGNFDMAAKSPTRSMGGDFNGMKSPLRESGVTEFDGGLSKSPMRDRFLDDLVMNSDASRDVSRSPMRDRGGYDEFDRDGLKSPARLRYVSKSPVRVRGGISGSVGTNDVSGLPVKEGMGLGGLDGVVRSPRRSINGDAPRSPLRRSLGSEDGGNVDQGGGVRLAPKASFNDWLPDDNHESQSRDSYTDERRKTWGERAEDRPDQISEGAESVVSDERGTTSEGSNGNSIHGIGRRGKGEMYKDGGFRSDYVGFDGPSNRNTDSNYGYGGPRQSFETQRGSASVRELQLQRAELLRKYKELKDQLSDLDDAEVSSQGFCSESVGYPVDEPLNIGREPKQQFPPHRNVQRPPHFNRHPDLSDRRGDMYGYNYNHPLNDNQYVGHMKSGTPSNQRFSKRTERGYVPGRSLDFERDCYESVSSYSVDHESYGPRAYDPRMAHTNPRGRSPYPAYHHSRMSVGPASLNKRLCRPISGGAPFVLCNNCFQLLKLPGNFVAKHKNQQLQCGSCSTVISFGLQHEPSVPESSQKKRDSVDTDGGSSEVIDDAGPKHRHNSCVTSSTYIGSYDFDAGSDNFQPTGSEAIKGSKGHRFTSSLPENTFGFAPSPSRSSVDDHVTDTSSVRSGQRNASEMPVKTRPPPGSPLQDHLDYSTQFSIIEKHTSDVSDATETEIPRNELPTSLSQDTWDDPIESPVREKNKGAQSPINALLKPLKDVAGLGTPGKVEVYVNGQAISQRAAKKAEKLAGKIHPGEYWYDPKAGFWGVMGHQCLGIIPPSIKEFSAPMPENCSKGDSAVYVNGRELNKRDMGLLARRGLPTTKDRRYVVDISGRVLDEDTRDFIVNLGRLAPSVERKKCGFGMEVPQQLND</sequence>
<feature type="domain" description="Probable zinc-ribbon" evidence="3">
    <location>
        <begin position="524"/>
        <end position="565"/>
    </location>
</feature>
<feature type="region of interest" description="Disordered" evidence="2">
    <location>
        <begin position="569"/>
        <end position="603"/>
    </location>
</feature>
<dbReference type="InterPro" id="IPR021480">
    <property type="entry name" value="Zinc_ribbon_12"/>
</dbReference>
<feature type="region of interest" description="Disordered" evidence="2">
    <location>
        <begin position="626"/>
        <end position="693"/>
    </location>
</feature>
<organism evidence="5 6">
    <name type="scientific">Saponaria officinalis</name>
    <name type="common">Common soapwort</name>
    <name type="synonym">Lychnis saponaria</name>
    <dbReference type="NCBI Taxonomy" id="3572"/>
    <lineage>
        <taxon>Eukaryota</taxon>
        <taxon>Viridiplantae</taxon>
        <taxon>Streptophyta</taxon>
        <taxon>Embryophyta</taxon>
        <taxon>Tracheophyta</taxon>
        <taxon>Spermatophyta</taxon>
        <taxon>Magnoliopsida</taxon>
        <taxon>eudicotyledons</taxon>
        <taxon>Gunneridae</taxon>
        <taxon>Pentapetalae</taxon>
        <taxon>Caryophyllales</taxon>
        <taxon>Caryophyllaceae</taxon>
        <taxon>Caryophylleae</taxon>
        <taxon>Saponaria</taxon>
    </lineage>
</organism>
<dbReference type="EMBL" id="JBDFQZ010000006">
    <property type="protein sequence ID" value="KAK9716656.1"/>
    <property type="molecule type" value="Genomic_DNA"/>
</dbReference>
<dbReference type="Proteomes" id="UP001443914">
    <property type="component" value="Unassembled WGS sequence"/>
</dbReference>